<feature type="domain" description="N-acetyltransferase" evidence="1">
    <location>
        <begin position="24"/>
        <end position="178"/>
    </location>
</feature>
<keyword evidence="3" id="KW-1185">Reference proteome</keyword>
<dbReference type="Pfam" id="PF13302">
    <property type="entry name" value="Acetyltransf_3"/>
    <property type="match status" value="1"/>
</dbReference>
<dbReference type="KEGG" id="bcou:IC761_23145"/>
<name>A0A7S9GXF5_9BRAD</name>
<organism evidence="2 3">
    <name type="scientific">Bradyrhizobium commune</name>
    <dbReference type="NCBI Taxonomy" id="83627"/>
    <lineage>
        <taxon>Bacteria</taxon>
        <taxon>Pseudomonadati</taxon>
        <taxon>Pseudomonadota</taxon>
        <taxon>Alphaproteobacteria</taxon>
        <taxon>Hyphomicrobiales</taxon>
        <taxon>Nitrobacteraceae</taxon>
        <taxon>Bradyrhizobium</taxon>
    </lineage>
</organism>
<protein>
    <submittedName>
        <fullName evidence="2">GNAT family N-acetyltransferase</fullName>
    </submittedName>
</protein>
<gene>
    <name evidence="2" type="ORF">IC761_23145</name>
</gene>
<dbReference type="InterPro" id="IPR000182">
    <property type="entry name" value="GNAT_dom"/>
</dbReference>
<keyword evidence="2" id="KW-0808">Transferase</keyword>
<dbReference type="Gene3D" id="3.40.630.30">
    <property type="match status" value="1"/>
</dbReference>
<evidence type="ECO:0000259" key="1">
    <source>
        <dbReference type="PROSITE" id="PS51186"/>
    </source>
</evidence>
<dbReference type="EMBL" id="CP061379">
    <property type="protein sequence ID" value="QPF89399.1"/>
    <property type="molecule type" value="Genomic_DNA"/>
</dbReference>
<reference evidence="2 3" key="1">
    <citation type="submission" date="2020-09" db="EMBL/GenBank/DDBJ databases">
        <title>Complete genomes of bradyrhizobia occurring on native shrubby legumes in Australia.</title>
        <authorList>
            <person name="Lafay B."/>
        </authorList>
    </citation>
    <scope>NUCLEOTIDE SEQUENCE [LARGE SCALE GENOMIC DNA]</scope>
    <source>
        <strain evidence="2 3">BDV5040</strain>
    </source>
</reference>
<dbReference type="AlphaFoldDB" id="A0A7S9GXF5"/>
<dbReference type="RefSeq" id="WP_195798937.1">
    <property type="nucleotide sequence ID" value="NZ_CP061379.1"/>
</dbReference>
<dbReference type="GO" id="GO:0016747">
    <property type="term" value="F:acyltransferase activity, transferring groups other than amino-acyl groups"/>
    <property type="evidence" value="ECO:0007669"/>
    <property type="project" value="InterPro"/>
</dbReference>
<dbReference type="InterPro" id="IPR016181">
    <property type="entry name" value="Acyl_CoA_acyltransferase"/>
</dbReference>
<evidence type="ECO:0000313" key="2">
    <source>
        <dbReference type="EMBL" id="QPF89399.1"/>
    </source>
</evidence>
<dbReference type="Proteomes" id="UP000594621">
    <property type="component" value="Chromosome"/>
</dbReference>
<proteinExistence type="predicted"/>
<accession>A0A7S9GXF5</accession>
<dbReference type="PROSITE" id="PS51186">
    <property type="entry name" value="GNAT"/>
    <property type="match status" value="1"/>
</dbReference>
<dbReference type="SUPFAM" id="SSF55729">
    <property type="entry name" value="Acyl-CoA N-acyltransferases (Nat)"/>
    <property type="match status" value="1"/>
</dbReference>
<sequence length="187" mass="20532">MAYQIQRYPAELIDVVRLTAGERVVIRPVLPQDRELLNAFFHSLSADARCSRFMHPVNGLSSELLRQFTQVDYANHVALVAEVFVDGCEVVIGEARYVRAADASSAEFAVSVADSWQGNGLAKLLLGRLERFASEAGVRQITAQTFASNKKMLAVAAKAGFKISASLDALGVMRLEKRLAPLQQRPK</sequence>
<evidence type="ECO:0000313" key="3">
    <source>
        <dbReference type="Proteomes" id="UP000594621"/>
    </source>
</evidence>